<gene>
    <name evidence="1" type="ORF">F5144DRAFT_542765</name>
</gene>
<name>A0ACB7PNQ1_9PEZI</name>
<evidence type="ECO:0000313" key="1">
    <source>
        <dbReference type="EMBL" id="KAH6649603.1"/>
    </source>
</evidence>
<keyword evidence="2" id="KW-1185">Reference proteome</keyword>
<dbReference type="Proteomes" id="UP000724584">
    <property type="component" value="Unassembled WGS sequence"/>
</dbReference>
<protein>
    <submittedName>
        <fullName evidence="1">Uncharacterized protein</fullName>
    </submittedName>
</protein>
<organism evidence="1 2">
    <name type="scientific">Chaetomium tenue</name>
    <dbReference type="NCBI Taxonomy" id="1854479"/>
    <lineage>
        <taxon>Eukaryota</taxon>
        <taxon>Fungi</taxon>
        <taxon>Dikarya</taxon>
        <taxon>Ascomycota</taxon>
        <taxon>Pezizomycotina</taxon>
        <taxon>Sordariomycetes</taxon>
        <taxon>Sordariomycetidae</taxon>
        <taxon>Sordariales</taxon>
        <taxon>Chaetomiaceae</taxon>
        <taxon>Chaetomium</taxon>
    </lineage>
</organism>
<reference evidence="1 2" key="1">
    <citation type="journal article" date="2021" name="Nat. Commun.">
        <title>Genetic determinants of endophytism in the Arabidopsis root mycobiome.</title>
        <authorList>
            <person name="Mesny F."/>
            <person name="Miyauchi S."/>
            <person name="Thiergart T."/>
            <person name="Pickel B."/>
            <person name="Atanasova L."/>
            <person name="Karlsson M."/>
            <person name="Huettel B."/>
            <person name="Barry K.W."/>
            <person name="Haridas S."/>
            <person name="Chen C."/>
            <person name="Bauer D."/>
            <person name="Andreopoulos W."/>
            <person name="Pangilinan J."/>
            <person name="LaButti K."/>
            <person name="Riley R."/>
            <person name="Lipzen A."/>
            <person name="Clum A."/>
            <person name="Drula E."/>
            <person name="Henrissat B."/>
            <person name="Kohler A."/>
            <person name="Grigoriev I.V."/>
            <person name="Martin F.M."/>
            <person name="Hacquard S."/>
        </authorList>
    </citation>
    <scope>NUCLEOTIDE SEQUENCE [LARGE SCALE GENOMIC DNA]</scope>
    <source>
        <strain evidence="1 2">MPI-SDFR-AT-0079</strain>
    </source>
</reference>
<sequence length="114" mass="12980">MAMTCSGLFYCLFVGCFRLFYWTLSGDDAFRVLDLDGGRFDSQIFESQKPGRFVPPNQSRRGGVKFLAPWVDELHKQGILGAETDTELKKAVLDFFRPQSDGKAWSSRGRAERF</sequence>
<dbReference type="EMBL" id="JAGIZQ010000001">
    <property type="protein sequence ID" value="KAH6649603.1"/>
    <property type="molecule type" value="Genomic_DNA"/>
</dbReference>
<comment type="caution">
    <text evidence="1">The sequence shown here is derived from an EMBL/GenBank/DDBJ whole genome shotgun (WGS) entry which is preliminary data.</text>
</comment>
<accession>A0ACB7PNQ1</accession>
<proteinExistence type="predicted"/>
<evidence type="ECO:0000313" key="2">
    <source>
        <dbReference type="Proteomes" id="UP000724584"/>
    </source>
</evidence>